<evidence type="ECO:0000313" key="2">
    <source>
        <dbReference type="EMBL" id="QQL50186.1"/>
    </source>
</evidence>
<dbReference type="EMBL" id="CP066775">
    <property type="protein sequence ID" value="QQL50186.1"/>
    <property type="molecule type" value="Genomic_DNA"/>
</dbReference>
<accession>A0A6I4IMJ9</accession>
<dbReference type="PANTHER" id="PTHR36927">
    <property type="entry name" value="BLR4337 PROTEIN"/>
    <property type="match status" value="1"/>
</dbReference>
<keyword evidence="2" id="KW-0808">Transferase</keyword>
<dbReference type="AlphaFoldDB" id="A0A6I4IMJ9"/>
<dbReference type="Pfam" id="PF01757">
    <property type="entry name" value="Acyl_transf_3"/>
    <property type="match status" value="1"/>
</dbReference>
<protein>
    <submittedName>
        <fullName evidence="2">Acyltransferase</fullName>
    </submittedName>
</protein>
<evidence type="ECO:0000259" key="1">
    <source>
        <dbReference type="Pfam" id="PF01757"/>
    </source>
</evidence>
<gene>
    <name evidence="2" type="ORF">GO620_001660</name>
</gene>
<reference evidence="2 3" key="1">
    <citation type="submission" date="2020-12" db="EMBL/GenBank/DDBJ databases">
        <title>HMF7856_wgs.fasta genome submission.</title>
        <authorList>
            <person name="Kang H."/>
            <person name="Kim H."/>
            <person name="Joh K."/>
        </authorList>
    </citation>
    <scope>NUCLEOTIDE SEQUENCE [LARGE SCALE GENOMIC DNA]</scope>
    <source>
        <strain evidence="2 3">HMF7856</strain>
    </source>
</reference>
<dbReference type="KEGG" id="mgik:GO620_001660"/>
<dbReference type="InterPro" id="IPR002656">
    <property type="entry name" value="Acyl_transf_3_dom"/>
</dbReference>
<feature type="domain" description="Acyltransferase 3" evidence="1">
    <location>
        <begin position="20"/>
        <end position="374"/>
    </location>
</feature>
<sequence>MNTSAYPSTKIVGNEGKLFYIDNIRIILTILVILHHTCVMYGAPGGWYYKEPTMLKAALIPMTVLVSTDQSFFMGFFFFISAAFTYSSLKRKGWRRFLTDRLIRLGLPLIFYSFVFSPFLIFLIYRYGENNHASFFQFLGGFHDWIDFGVLWFVAALLLFTVVCVALHRTFDKMRIGLFAVPKLKVILCSALLIGLISFIIRIPFPVGWVLHPLGFQPGHFTQYIFLFIMGIIAAKNDWLKQFSENNFQQFWRTIKILLCFFPVFFLIQTGFHLPMVWYSGGFNVLSLLYSAWEQCIGFCIISAMLIFGKQHWNFSTPTVSFLSQHAFAVYIFHPLALISIALLLRPWSADPGFKLLIAAPIGVAGSILLAILVRLIPSVKRII</sequence>
<organism evidence="2 3">
    <name type="scientific">Mucilaginibacter ginkgonis</name>
    <dbReference type="NCBI Taxonomy" id="2682091"/>
    <lineage>
        <taxon>Bacteria</taxon>
        <taxon>Pseudomonadati</taxon>
        <taxon>Bacteroidota</taxon>
        <taxon>Sphingobacteriia</taxon>
        <taxon>Sphingobacteriales</taxon>
        <taxon>Sphingobacteriaceae</taxon>
        <taxon>Mucilaginibacter</taxon>
    </lineage>
</organism>
<keyword evidence="3" id="KW-1185">Reference proteome</keyword>
<dbReference type="GO" id="GO:0016747">
    <property type="term" value="F:acyltransferase activity, transferring groups other than amino-acyl groups"/>
    <property type="evidence" value="ECO:0007669"/>
    <property type="project" value="InterPro"/>
</dbReference>
<dbReference type="PANTHER" id="PTHR36927:SF4">
    <property type="entry name" value="BLR5718 PROTEIN"/>
    <property type="match status" value="1"/>
</dbReference>
<dbReference type="Proteomes" id="UP000429232">
    <property type="component" value="Chromosome"/>
</dbReference>
<proteinExistence type="predicted"/>
<name>A0A6I4IMJ9_9SPHI</name>
<keyword evidence="2" id="KW-0012">Acyltransferase</keyword>
<evidence type="ECO:0000313" key="3">
    <source>
        <dbReference type="Proteomes" id="UP000429232"/>
    </source>
</evidence>
<dbReference type="InterPro" id="IPR050623">
    <property type="entry name" value="Glucan_succinyl_AcylTrfase"/>
</dbReference>